<dbReference type="GO" id="GO:0005789">
    <property type="term" value="C:endoplasmic reticulum membrane"/>
    <property type="evidence" value="ECO:0007669"/>
    <property type="project" value="UniProtKB-SubCell"/>
</dbReference>
<evidence type="ECO:0000256" key="8">
    <source>
        <dbReference type="ARBA" id="ARBA00022824"/>
    </source>
</evidence>
<evidence type="ECO:0000256" key="12">
    <source>
        <dbReference type="ARBA" id="ARBA00022989"/>
    </source>
</evidence>
<evidence type="ECO:0000256" key="9">
    <source>
        <dbReference type="ARBA" id="ARBA00022827"/>
    </source>
</evidence>
<dbReference type="AlphaFoldDB" id="A0A8C6EY21"/>
<evidence type="ECO:0000313" key="19">
    <source>
        <dbReference type="Ensembl" id="ENSMMMP00000023541.1"/>
    </source>
</evidence>
<dbReference type="GO" id="GO:0050660">
    <property type="term" value="F:flavin adenine dinucleotide binding"/>
    <property type="evidence" value="ECO:0007669"/>
    <property type="project" value="InterPro"/>
</dbReference>
<accession>A0A8C6EY21</accession>
<keyword evidence="11 16" id="KW-0521">NADP</keyword>
<dbReference type="InterPro" id="IPR020946">
    <property type="entry name" value="Flavin_mOase-like"/>
</dbReference>
<dbReference type="PRINTS" id="PR00370">
    <property type="entry name" value="FMOXYGENASE"/>
</dbReference>
<dbReference type="Pfam" id="PF00743">
    <property type="entry name" value="FMO-like"/>
    <property type="match status" value="2"/>
</dbReference>
<dbReference type="Ensembl" id="ENSMMMT00000026659.1">
    <property type="protein sequence ID" value="ENSMMMP00000023541.1"/>
    <property type="gene ID" value="ENSMMMG00000020613.1"/>
</dbReference>
<reference evidence="19" key="1">
    <citation type="submission" date="2025-08" db="UniProtKB">
        <authorList>
            <consortium name="Ensembl"/>
        </authorList>
    </citation>
    <scope>IDENTIFICATION</scope>
</reference>
<dbReference type="GO" id="GO:0006805">
    <property type="term" value="P:xenobiotic metabolic process"/>
    <property type="evidence" value="ECO:0007669"/>
    <property type="project" value="UniProtKB-ARBA"/>
</dbReference>
<dbReference type="InterPro" id="IPR000960">
    <property type="entry name" value="Flavin_mOase"/>
</dbReference>
<dbReference type="GeneTree" id="ENSGT00940000162904"/>
<evidence type="ECO:0000256" key="17">
    <source>
        <dbReference type="RuleBase" id="RU361177"/>
    </source>
</evidence>
<evidence type="ECO:0000256" key="15">
    <source>
        <dbReference type="ARBA" id="ARBA00023136"/>
    </source>
</evidence>
<keyword evidence="9 16" id="KW-0274">FAD</keyword>
<dbReference type="GO" id="GO:0050661">
    <property type="term" value="F:NADP binding"/>
    <property type="evidence" value="ECO:0007669"/>
    <property type="project" value="InterPro"/>
</dbReference>
<keyword evidence="14 16" id="KW-0503">Monooxygenase</keyword>
<comment type="cofactor">
    <cofactor evidence="1 16 17">
        <name>FAD</name>
        <dbReference type="ChEBI" id="CHEBI:57692"/>
    </cofactor>
</comment>
<evidence type="ECO:0000256" key="4">
    <source>
        <dbReference type="ARBA" id="ARBA00009183"/>
    </source>
</evidence>
<evidence type="ECO:0000313" key="20">
    <source>
        <dbReference type="Proteomes" id="UP000694407"/>
    </source>
</evidence>
<keyword evidence="20" id="KW-1185">Reference proteome</keyword>
<name>A0A8C6EY21_MARMA</name>
<evidence type="ECO:0000256" key="16">
    <source>
        <dbReference type="PIRNR" id="PIRNR000332"/>
    </source>
</evidence>
<keyword evidence="6 16" id="KW-0285">Flavoprotein</keyword>
<organism evidence="19 20">
    <name type="scientific">Marmota marmota marmota</name>
    <name type="common">Alpine marmot</name>
    <dbReference type="NCBI Taxonomy" id="9994"/>
    <lineage>
        <taxon>Eukaryota</taxon>
        <taxon>Metazoa</taxon>
        <taxon>Chordata</taxon>
        <taxon>Craniata</taxon>
        <taxon>Vertebrata</taxon>
        <taxon>Euteleostomi</taxon>
        <taxon>Mammalia</taxon>
        <taxon>Eutheria</taxon>
        <taxon>Euarchontoglires</taxon>
        <taxon>Glires</taxon>
        <taxon>Rodentia</taxon>
        <taxon>Sciuromorpha</taxon>
        <taxon>Sciuridae</taxon>
        <taxon>Xerinae</taxon>
        <taxon>Marmotini</taxon>
        <taxon>Marmota</taxon>
    </lineage>
</organism>
<evidence type="ECO:0000256" key="5">
    <source>
        <dbReference type="ARBA" id="ARBA00012850"/>
    </source>
</evidence>
<evidence type="ECO:0000256" key="2">
    <source>
        <dbReference type="ARBA" id="ARBA00004111"/>
    </source>
</evidence>
<evidence type="ECO:0000256" key="13">
    <source>
        <dbReference type="ARBA" id="ARBA00023002"/>
    </source>
</evidence>
<feature type="transmembrane region" description="Helical" evidence="18">
    <location>
        <begin position="479"/>
        <end position="500"/>
    </location>
</feature>
<comment type="similarity">
    <text evidence="4 16 17">Belongs to the FMO family.</text>
</comment>
<keyword evidence="12 18" id="KW-1133">Transmembrane helix</keyword>
<proteinExistence type="inferred from homology"/>
<dbReference type="Proteomes" id="UP000694407">
    <property type="component" value="Unplaced"/>
</dbReference>
<evidence type="ECO:0000256" key="7">
    <source>
        <dbReference type="ARBA" id="ARBA00022692"/>
    </source>
</evidence>
<protein>
    <recommendedName>
        <fullName evidence="5 17">Flavin-containing monooxygenase</fullName>
        <ecNumber evidence="17">1.-.-.-</ecNumber>
    </recommendedName>
</protein>
<dbReference type="InterPro" id="IPR036188">
    <property type="entry name" value="FAD/NAD-bd_sf"/>
</dbReference>
<evidence type="ECO:0000256" key="1">
    <source>
        <dbReference type="ARBA" id="ARBA00001974"/>
    </source>
</evidence>
<dbReference type="SUPFAM" id="SSF51905">
    <property type="entry name" value="FAD/NAD(P)-binding domain"/>
    <property type="match status" value="2"/>
</dbReference>
<evidence type="ECO:0000256" key="14">
    <source>
        <dbReference type="ARBA" id="ARBA00023033"/>
    </source>
</evidence>
<dbReference type="FunFam" id="3.50.50.60:FF:000073">
    <property type="entry name" value="Dimethylaniline monooxygenase [N-oxide-forming]"/>
    <property type="match status" value="1"/>
</dbReference>
<dbReference type="GO" id="GO:0004499">
    <property type="term" value="F:N,N-dimethylaniline monooxygenase activity"/>
    <property type="evidence" value="ECO:0007669"/>
    <property type="project" value="UniProtKB-UniRule"/>
</dbReference>
<dbReference type="InterPro" id="IPR050346">
    <property type="entry name" value="FMO-like"/>
</dbReference>
<evidence type="ECO:0000256" key="10">
    <source>
        <dbReference type="ARBA" id="ARBA00022848"/>
    </source>
</evidence>
<keyword evidence="10" id="KW-0492">Microsome</keyword>
<keyword evidence="7 18" id="KW-0812">Transmembrane</keyword>
<dbReference type="FunFam" id="3.50.50.60:FF:000023">
    <property type="entry name" value="Dimethylaniline monooxygenase [N-oxide-forming]"/>
    <property type="match status" value="1"/>
</dbReference>
<dbReference type="PANTHER" id="PTHR23023">
    <property type="entry name" value="DIMETHYLANILINE MONOOXYGENASE"/>
    <property type="match status" value="1"/>
</dbReference>
<sequence>MKAKKIAVIGAGVSGLGAIKSCLEEGLEPTCFEKGSDIGGLWRYEETPDTGRAGIYKSLTCNTSKEMTAFSDYPVPDHFPNYMHNSKMMEYLRMYARHFGLMQHIEFLVRKVCSVRKRPDFSSSGQWDVVVEADGKQQSYIFDGVMICSGHYTEKHLPLQEFAGPKQRGHSMWHWNFQSPEPKRTLCKGLGFILQIWSVTNTAVWLLEASLQPHKTIFPYLSRDINLKKNRYYGAFEIIYHNFFINKIHSTFSDDLPNRIITGKVRMKPNVKEFTETSAIFEDGTEEKVDTVLFATGYTFSFPFLEDDLAILDSQHSMYKFVFPPQLEKPTLAFIGLLQPVGALIPTTELQSRWAVRVFQGLKKLPSETDMLAEINRRKTRMAKEFVDSPRGASRVYYIDYMDEIASELGVKPNLLSLFLWDAKLAREVFYGPCTPYQYRLQGPGKWTGARAAILTQRARILKPLRTRVLQHSGSRSSGWLWVRSVCAVIFLSASMVIILQMIGH</sequence>
<evidence type="ECO:0000256" key="3">
    <source>
        <dbReference type="ARBA" id="ARBA00004389"/>
    </source>
</evidence>
<keyword evidence="8 16" id="KW-0256">Endoplasmic reticulum</keyword>
<keyword evidence="15 16" id="KW-0472">Membrane</keyword>
<comment type="subcellular location">
    <subcellularLocation>
        <location evidence="3">Endoplasmic reticulum membrane</location>
        <topology evidence="3">Single-pass membrane protein</topology>
    </subcellularLocation>
    <subcellularLocation>
        <location evidence="2">Microsome membrane</location>
        <topology evidence="2">Single-pass membrane protein</topology>
    </subcellularLocation>
</comment>
<dbReference type="FunFam" id="3.50.50.60:FF:000161">
    <property type="entry name" value="Dimethylaniline monooxygenase [N-oxide-forming]"/>
    <property type="match status" value="1"/>
</dbReference>
<evidence type="ECO:0000256" key="18">
    <source>
        <dbReference type="SAM" id="Phobius"/>
    </source>
</evidence>
<evidence type="ECO:0000256" key="11">
    <source>
        <dbReference type="ARBA" id="ARBA00022857"/>
    </source>
</evidence>
<keyword evidence="13 16" id="KW-0560">Oxidoreductase</keyword>
<dbReference type="EC" id="1.-.-.-" evidence="17"/>
<evidence type="ECO:0000256" key="6">
    <source>
        <dbReference type="ARBA" id="ARBA00022630"/>
    </source>
</evidence>
<dbReference type="PIRSF" id="PIRSF000332">
    <property type="entry name" value="FMO"/>
    <property type="match status" value="1"/>
</dbReference>
<reference evidence="19" key="2">
    <citation type="submission" date="2025-09" db="UniProtKB">
        <authorList>
            <consortium name="Ensembl"/>
        </authorList>
    </citation>
    <scope>IDENTIFICATION</scope>
</reference>
<dbReference type="Gene3D" id="3.50.50.60">
    <property type="entry name" value="FAD/NAD(P)-binding domain"/>
    <property type="match status" value="3"/>
</dbReference>